<reference evidence="1 2" key="1">
    <citation type="submission" date="2023-04" db="EMBL/GenBank/DDBJ databases">
        <title>Halomonas strains isolated from rhizosphere soil.</title>
        <authorList>
            <person name="Xu L."/>
            <person name="Sun J.-Q."/>
        </authorList>
    </citation>
    <scope>NUCLEOTIDE SEQUENCE [LARGE SCALE GENOMIC DNA]</scope>
    <source>
        <strain evidence="1 2">LR5S20</strain>
    </source>
</reference>
<comment type="caution">
    <text evidence="1">The sequence shown here is derived from an EMBL/GenBank/DDBJ whole genome shotgun (WGS) entry which is preliminary data.</text>
</comment>
<protein>
    <recommendedName>
        <fullName evidence="3">Phage tail protein</fullName>
    </recommendedName>
</protein>
<accession>A0ABT6V1Q3</accession>
<name>A0ABT6V1Q3_9GAMM</name>
<evidence type="ECO:0000313" key="2">
    <source>
        <dbReference type="Proteomes" id="UP001225957"/>
    </source>
</evidence>
<evidence type="ECO:0000313" key="1">
    <source>
        <dbReference type="EMBL" id="MDI5892155.1"/>
    </source>
</evidence>
<gene>
    <name evidence="1" type="ORF">QLQ83_13750</name>
</gene>
<organism evidence="1 2">
    <name type="scientific">Halomonas rhizosphaerae</name>
    <dbReference type="NCBI Taxonomy" id="3043296"/>
    <lineage>
        <taxon>Bacteria</taxon>
        <taxon>Pseudomonadati</taxon>
        <taxon>Pseudomonadota</taxon>
        <taxon>Gammaproteobacteria</taxon>
        <taxon>Oceanospirillales</taxon>
        <taxon>Halomonadaceae</taxon>
        <taxon>Halomonas</taxon>
    </lineage>
</organism>
<keyword evidence="2" id="KW-1185">Reference proteome</keyword>
<dbReference type="RefSeq" id="WP_282736079.1">
    <property type="nucleotide sequence ID" value="NZ_JASCQP010000028.1"/>
</dbReference>
<dbReference type="EMBL" id="JASCQP010000028">
    <property type="protein sequence ID" value="MDI5892155.1"/>
    <property type="molecule type" value="Genomic_DNA"/>
</dbReference>
<dbReference type="Proteomes" id="UP001225957">
    <property type="component" value="Unassembled WGS sequence"/>
</dbReference>
<evidence type="ECO:0008006" key="3">
    <source>
        <dbReference type="Google" id="ProtNLM"/>
    </source>
</evidence>
<sequence>MEPSDLKSRAGQLLYRELPEEYRYRDPAPEPGELGDLEAYLHGFGHLLDLIRGTTEQAYADAFAEPTDNGREIQAWLIPYLAEMVGAELRAPDPVARRLELNETVGWYKSKGTLTAVDEISDVISGAEAVVVEGWRRTLTTPRMTLPPFTAPSASMGDGSLMAAPGLPQGTPDIRYANRAVIDEDGANPLYAVRVPQRDDFGREIEPLVLHWRPRNRCGVPCFPGAYDDTSLRTPDLRAPTVRDVGPHPNRTIVHVRPPEGFFASELNGSEIAPTVEDIQIDPDETAQQRFGPQQVFEALGLLDDEAAGALMIDGEIVLPDTLVVEGNMTIPAGTDIRFHDLVFTGALTLDDPETRLTMNHCAAERVVLNHLTDDPALTATDCLFNALSGGVGFAQLIYCTVMESTELERLWASDCIFNGPMVDLDCSGDDTCIRYSRVPSLTELGDCGADKSPTNTDDDPNFIRLWFEAGDDCILRPALYGEPGAGVLDLTASDLLRAEDEGEMGAHHHMFHVASIRALELKLTDYLPLGQEISIRYDPYLSRPSVRVE</sequence>
<proteinExistence type="predicted"/>